<dbReference type="Proteomes" id="UP000228533">
    <property type="component" value="Unassembled WGS sequence"/>
</dbReference>
<keyword evidence="2" id="KW-0547">Nucleotide-binding</keyword>
<dbReference type="Gene3D" id="3.40.50.300">
    <property type="entry name" value="P-loop containing nucleotide triphosphate hydrolases"/>
    <property type="match status" value="1"/>
</dbReference>
<reference evidence="6" key="1">
    <citation type="submission" date="2017-09" db="EMBL/GenBank/DDBJ databases">
        <title>Depth-based differentiation of microbial function through sediment-hosted aquifers and enrichment of novel symbionts in the deep terrestrial subsurface.</title>
        <authorList>
            <person name="Probst A.J."/>
            <person name="Ladd B."/>
            <person name="Jarett J.K."/>
            <person name="Geller-Mcgrath D.E."/>
            <person name="Sieber C.M.K."/>
            <person name="Emerson J.B."/>
            <person name="Anantharaman K."/>
            <person name="Thomas B.C."/>
            <person name="Malmstrom R."/>
            <person name="Stieglmeier M."/>
            <person name="Klingl A."/>
            <person name="Woyke T."/>
            <person name="Ryan C.M."/>
            <person name="Banfield J.F."/>
        </authorList>
    </citation>
    <scope>NUCLEOTIDE SEQUENCE [LARGE SCALE GENOMIC DNA]</scope>
</reference>
<name>A0A2M6WTN9_9BACT</name>
<evidence type="ECO:0000256" key="2">
    <source>
        <dbReference type="ARBA" id="ARBA00022741"/>
    </source>
</evidence>
<accession>A0A2M6WTN9</accession>
<dbReference type="SUPFAM" id="SSF160246">
    <property type="entry name" value="EspE N-terminal domain-like"/>
    <property type="match status" value="1"/>
</dbReference>
<protein>
    <recommendedName>
        <fullName evidence="4">Bacterial type II secretion system protein E domain-containing protein</fullName>
    </recommendedName>
</protein>
<dbReference type="SMART" id="SM00382">
    <property type="entry name" value="AAA"/>
    <property type="match status" value="1"/>
</dbReference>
<dbReference type="FunFam" id="3.40.50.300:FF:000398">
    <property type="entry name" value="Type IV pilus assembly ATPase PilB"/>
    <property type="match status" value="1"/>
</dbReference>
<dbReference type="InterPro" id="IPR037257">
    <property type="entry name" value="T2SS_E_N_sf"/>
</dbReference>
<dbReference type="PROSITE" id="PS00662">
    <property type="entry name" value="T2SP_E"/>
    <property type="match status" value="1"/>
</dbReference>
<dbReference type="GO" id="GO:0016887">
    <property type="term" value="F:ATP hydrolysis activity"/>
    <property type="evidence" value="ECO:0007669"/>
    <property type="project" value="TreeGrafter"/>
</dbReference>
<evidence type="ECO:0000256" key="1">
    <source>
        <dbReference type="ARBA" id="ARBA00006611"/>
    </source>
</evidence>
<evidence type="ECO:0000313" key="6">
    <source>
        <dbReference type="Proteomes" id="UP000228533"/>
    </source>
</evidence>
<sequence length="552" mass="61488">MKLNGEALVKLLIKQNYLSKSDAVNAQKLAIKHRADVLDVLLSQGLVTNDLCGQAVAEALGLVYADLNSNLPDREQVLKISEELAKKFRVVLFKENKKSVVVTTDNPENEEVLSVMEALFAGKKVTIQYSLPEDIDNILMFYRKSLETRFAKIIDEQKRLAPEIIEQILSDALSFRASDVHFEPQIEEVVIRFRVDGVLQEAGRVPKNYYENILNRIKVQSRLRIDEHFATQDGAMNYSDGEVSVDIRVSVAPMVNGEKVVLRLLSSYIKGLALADLGLSPKHQEMVELAANKPFGMILVTGPTGSGKTTTLYSLIRMLNQPGVNITTIEDPVEYKIKDINQIQVNHQTELTFAKGLRSIMRQDPDIILVGEIRDEETAEIAVNAALTGHLLLSAFHANDAAGTIPRLLSMKNEPFLLASTLELIIAQRLVRKICDHCRYSFTAKLSSIPMPIKTVNKFFGKTDMLLYKGKGCSVCGNSGYLGRTAIFELIALTSEMKELILKEPSAQEIWSLARKQGSATFFEDGIDKVKQGVTTIDELKRVAEVPLAERK</sequence>
<feature type="domain" description="Bacterial type II secretion system protein E" evidence="4">
    <location>
        <begin position="361"/>
        <end position="375"/>
    </location>
</feature>
<dbReference type="GO" id="GO:0005886">
    <property type="term" value="C:plasma membrane"/>
    <property type="evidence" value="ECO:0007669"/>
    <property type="project" value="TreeGrafter"/>
</dbReference>
<evidence type="ECO:0000256" key="3">
    <source>
        <dbReference type="ARBA" id="ARBA00022840"/>
    </source>
</evidence>
<proteinExistence type="inferred from homology"/>
<comment type="caution">
    <text evidence="5">The sequence shown here is derived from an EMBL/GenBank/DDBJ whole genome shotgun (WGS) entry which is preliminary data.</text>
</comment>
<dbReference type="PANTHER" id="PTHR30258:SF3">
    <property type="entry name" value="SLL1921 PROTEIN"/>
    <property type="match status" value="1"/>
</dbReference>
<dbReference type="SUPFAM" id="SSF52540">
    <property type="entry name" value="P-loop containing nucleoside triphosphate hydrolases"/>
    <property type="match status" value="1"/>
</dbReference>
<dbReference type="EMBL" id="PFAM01000013">
    <property type="protein sequence ID" value="PIT96076.1"/>
    <property type="molecule type" value="Genomic_DNA"/>
</dbReference>
<dbReference type="PANTHER" id="PTHR30258">
    <property type="entry name" value="TYPE II SECRETION SYSTEM PROTEIN GSPE-RELATED"/>
    <property type="match status" value="1"/>
</dbReference>
<dbReference type="InterPro" id="IPR007831">
    <property type="entry name" value="T2SS_GspE_N"/>
</dbReference>
<dbReference type="InterPro" id="IPR001482">
    <property type="entry name" value="T2SS/T4SS_dom"/>
</dbReference>
<evidence type="ECO:0000313" key="5">
    <source>
        <dbReference type="EMBL" id="PIT96076.1"/>
    </source>
</evidence>
<dbReference type="InterPro" id="IPR003593">
    <property type="entry name" value="AAA+_ATPase"/>
</dbReference>
<dbReference type="Gene3D" id="3.30.300.160">
    <property type="entry name" value="Type II secretion system, protein E, N-terminal domain"/>
    <property type="match status" value="1"/>
</dbReference>
<dbReference type="Pfam" id="PF00437">
    <property type="entry name" value="T2SSE"/>
    <property type="match status" value="1"/>
</dbReference>
<dbReference type="AlphaFoldDB" id="A0A2M6WTN9"/>
<dbReference type="GO" id="GO:0005524">
    <property type="term" value="F:ATP binding"/>
    <property type="evidence" value="ECO:0007669"/>
    <property type="project" value="UniProtKB-KW"/>
</dbReference>
<dbReference type="CDD" id="cd01129">
    <property type="entry name" value="PulE-GspE-like"/>
    <property type="match status" value="1"/>
</dbReference>
<evidence type="ECO:0000259" key="4">
    <source>
        <dbReference type="PROSITE" id="PS00662"/>
    </source>
</evidence>
<organism evidence="5 6">
    <name type="scientific">Candidatus Falkowbacteria bacterium CG10_big_fil_rev_8_21_14_0_10_37_14</name>
    <dbReference type="NCBI Taxonomy" id="1974561"/>
    <lineage>
        <taxon>Bacteria</taxon>
        <taxon>Candidatus Falkowiibacteriota</taxon>
    </lineage>
</organism>
<keyword evidence="3" id="KW-0067">ATP-binding</keyword>
<gene>
    <name evidence="5" type="ORF">COT94_02325</name>
</gene>
<comment type="similarity">
    <text evidence="1">Belongs to the GSP E family.</text>
</comment>
<dbReference type="Gene3D" id="3.30.450.90">
    <property type="match status" value="1"/>
</dbReference>
<dbReference type="Pfam" id="PF05157">
    <property type="entry name" value="MshEN"/>
    <property type="match status" value="1"/>
</dbReference>
<dbReference type="InterPro" id="IPR027417">
    <property type="entry name" value="P-loop_NTPase"/>
</dbReference>